<dbReference type="Gene3D" id="3.90.1300.10">
    <property type="entry name" value="Amidase signature (AS) domain"/>
    <property type="match status" value="1"/>
</dbReference>
<dbReference type="InterPro" id="IPR000120">
    <property type="entry name" value="Amidase"/>
</dbReference>
<dbReference type="NCBIfam" id="NF005460">
    <property type="entry name" value="PRK07056.1"/>
    <property type="match status" value="1"/>
</dbReference>
<sequence length="448" mass="47477">MPTLDALSQALASGTLRARALIDQAMDCIADPNGEGSRTFVSINQAARAQADEIDRRRAKGEALPPFAGIPLALKDLFDVAGEITSAGSRIFAHEAPALRDAPTVARLRAAGFIFVGRNNMTEFAFSGLGLNPHYGTPASPFDRTTRRIPGGSTSGGAVAVADGMAVASLGTDTGGSCRIPAAFCGIVGFKPTAHRVPRDGATPLSHSLDSIGPLANSVECCATIDAILRGVTPRPLANVSLKEIRLLLPTSLVLDGMDEHVAKAFERGIDTLARAGITISRQPLTELLRIPEINSRGGIAAAEAYAWHRPLLESHRAQYDPRVANRILKGGELTAQDVRDLHDARADVIDAVAKVTNEVDALVLPTTPIIPPPISAFGQDADYVRLNGLVLRNPSLGNFLDRCAISLPVHRPGEAPVGLMLIGRRDDDRRLLAIARALEAELNRKSA</sequence>
<evidence type="ECO:0000313" key="3">
    <source>
        <dbReference type="Proteomes" id="UP001595904"/>
    </source>
</evidence>
<dbReference type="SUPFAM" id="SSF75304">
    <property type="entry name" value="Amidase signature (AS) enzymes"/>
    <property type="match status" value="1"/>
</dbReference>
<accession>A0ABV8T6V9</accession>
<dbReference type="PANTHER" id="PTHR11895:SF176">
    <property type="entry name" value="AMIDASE AMID-RELATED"/>
    <property type="match status" value="1"/>
</dbReference>
<evidence type="ECO:0000259" key="1">
    <source>
        <dbReference type="Pfam" id="PF01425"/>
    </source>
</evidence>
<evidence type="ECO:0000313" key="2">
    <source>
        <dbReference type="EMBL" id="MFC4314733.1"/>
    </source>
</evidence>
<protein>
    <submittedName>
        <fullName evidence="2">Amidase</fullName>
    </submittedName>
</protein>
<name>A0ABV8T6V9_9GAMM</name>
<gene>
    <name evidence="2" type="ORF">ACFPN2_37055</name>
</gene>
<dbReference type="RefSeq" id="WP_380606156.1">
    <property type="nucleotide sequence ID" value="NZ_JBHSDU010000015.1"/>
</dbReference>
<feature type="domain" description="Amidase" evidence="1">
    <location>
        <begin position="41"/>
        <end position="433"/>
    </location>
</feature>
<dbReference type="InterPro" id="IPR023631">
    <property type="entry name" value="Amidase_dom"/>
</dbReference>
<dbReference type="Pfam" id="PF01425">
    <property type="entry name" value="Amidase"/>
    <property type="match status" value="1"/>
</dbReference>
<dbReference type="PANTHER" id="PTHR11895">
    <property type="entry name" value="TRANSAMIDASE"/>
    <property type="match status" value="1"/>
</dbReference>
<dbReference type="Proteomes" id="UP001595904">
    <property type="component" value="Unassembled WGS sequence"/>
</dbReference>
<proteinExistence type="predicted"/>
<comment type="caution">
    <text evidence="2">The sequence shown here is derived from an EMBL/GenBank/DDBJ whole genome shotgun (WGS) entry which is preliminary data.</text>
</comment>
<organism evidence="2 3">
    <name type="scientific">Steroidobacter flavus</name>
    <dbReference type="NCBI Taxonomy" id="1842136"/>
    <lineage>
        <taxon>Bacteria</taxon>
        <taxon>Pseudomonadati</taxon>
        <taxon>Pseudomonadota</taxon>
        <taxon>Gammaproteobacteria</taxon>
        <taxon>Steroidobacterales</taxon>
        <taxon>Steroidobacteraceae</taxon>
        <taxon>Steroidobacter</taxon>
    </lineage>
</organism>
<reference evidence="3" key="1">
    <citation type="journal article" date="2019" name="Int. J. Syst. Evol. Microbiol.">
        <title>The Global Catalogue of Microorganisms (GCM) 10K type strain sequencing project: providing services to taxonomists for standard genome sequencing and annotation.</title>
        <authorList>
            <consortium name="The Broad Institute Genomics Platform"/>
            <consortium name="The Broad Institute Genome Sequencing Center for Infectious Disease"/>
            <person name="Wu L."/>
            <person name="Ma J."/>
        </authorList>
    </citation>
    <scope>NUCLEOTIDE SEQUENCE [LARGE SCALE GENOMIC DNA]</scope>
    <source>
        <strain evidence="3">CGMCC 1.10759</strain>
    </source>
</reference>
<dbReference type="EMBL" id="JBHSDU010000015">
    <property type="protein sequence ID" value="MFC4314733.1"/>
    <property type="molecule type" value="Genomic_DNA"/>
</dbReference>
<dbReference type="InterPro" id="IPR036928">
    <property type="entry name" value="AS_sf"/>
</dbReference>
<keyword evidence="3" id="KW-1185">Reference proteome</keyword>